<comment type="caution">
    <text evidence="4">The sequence shown here is derived from an EMBL/GenBank/DDBJ whole genome shotgun (WGS) entry which is preliminary data.</text>
</comment>
<evidence type="ECO:0000313" key="5">
    <source>
        <dbReference type="Proteomes" id="UP000631300"/>
    </source>
</evidence>
<name>A0A918JL44_9ALTE</name>
<keyword evidence="5" id="KW-1185">Reference proteome</keyword>
<sequence>MSKKVPVTLLDLAVIPEGQHPRDAVKRVKALAQTAERSGFNRIWLAEHHGMHAVASAATSTLLAGVGAVTERIRLGAGGVMLPNHAPLIIAEQYGTLDALYPGRIDLGLGRAPGTDPVTAQALGRDIQEDAKRYPDDIAMLRHYFSEEQADITAVPGHGAQVPLWLLGSSLYSAQLAAELGLPYSFASHFAPDALFDAITLYRNHFKPSEQQPSPYVAAGMMVVVAETQAEANRRFTSLQMQFAQLGRSENHAFPAPVDDIRLALMEREIRGVNASHRYAAVGTPEVVEAKIREFVDATDIDELILSFPLYEQSHAEEAIGAVGDMKNLILPMS</sequence>
<gene>
    <name evidence="4" type="ORF">GCM10007391_17490</name>
</gene>
<dbReference type="AlphaFoldDB" id="A0A918JL44"/>
<reference evidence="4" key="2">
    <citation type="submission" date="2020-09" db="EMBL/GenBank/DDBJ databases">
        <authorList>
            <person name="Sun Q."/>
            <person name="Kim S."/>
        </authorList>
    </citation>
    <scope>NUCLEOTIDE SEQUENCE</scope>
    <source>
        <strain evidence="4">KCTC 22164</strain>
    </source>
</reference>
<dbReference type="EMBL" id="BMXP01000003">
    <property type="protein sequence ID" value="GGW84279.1"/>
    <property type="molecule type" value="Genomic_DNA"/>
</dbReference>
<dbReference type="InterPro" id="IPR019949">
    <property type="entry name" value="CmoO-like"/>
</dbReference>
<dbReference type="Pfam" id="PF00296">
    <property type="entry name" value="Bac_luciferase"/>
    <property type="match status" value="1"/>
</dbReference>
<dbReference type="SUPFAM" id="SSF51679">
    <property type="entry name" value="Bacterial luciferase-like"/>
    <property type="match status" value="1"/>
</dbReference>
<dbReference type="InterPro" id="IPR011251">
    <property type="entry name" value="Luciferase-like_dom"/>
</dbReference>
<dbReference type="Gene3D" id="3.20.20.30">
    <property type="entry name" value="Luciferase-like domain"/>
    <property type="match status" value="1"/>
</dbReference>
<dbReference type="RefSeq" id="WP_189405454.1">
    <property type="nucleotide sequence ID" value="NZ_BMXP01000003.1"/>
</dbReference>
<organism evidence="4 5">
    <name type="scientific">Alteromonas halophila</name>
    <dbReference type="NCBI Taxonomy" id="516698"/>
    <lineage>
        <taxon>Bacteria</taxon>
        <taxon>Pseudomonadati</taxon>
        <taxon>Pseudomonadota</taxon>
        <taxon>Gammaproteobacteria</taxon>
        <taxon>Alteromonadales</taxon>
        <taxon>Alteromonadaceae</taxon>
        <taxon>Alteromonas/Salinimonas group</taxon>
        <taxon>Alteromonas</taxon>
    </lineage>
</organism>
<dbReference type="NCBIfam" id="TIGR03558">
    <property type="entry name" value="oxido_grp_1"/>
    <property type="match status" value="1"/>
</dbReference>
<evidence type="ECO:0000256" key="2">
    <source>
        <dbReference type="ARBA" id="ARBA00074555"/>
    </source>
</evidence>
<dbReference type="FunFam" id="3.20.20.30:FF:000002">
    <property type="entry name" value="LLM class flavin-dependent oxidoreductase"/>
    <property type="match status" value="1"/>
</dbReference>
<dbReference type="Proteomes" id="UP000631300">
    <property type="component" value="Unassembled WGS sequence"/>
</dbReference>
<accession>A0A918JL44</accession>
<reference evidence="4" key="1">
    <citation type="journal article" date="2014" name="Int. J. Syst. Evol. Microbiol.">
        <title>Complete genome sequence of Corynebacterium casei LMG S-19264T (=DSM 44701T), isolated from a smear-ripened cheese.</title>
        <authorList>
            <consortium name="US DOE Joint Genome Institute (JGI-PGF)"/>
            <person name="Walter F."/>
            <person name="Albersmeier A."/>
            <person name="Kalinowski J."/>
            <person name="Ruckert C."/>
        </authorList>
    </citation>
    <scope>NUCLEOTIDE SEQUENCE</scope>
    <source>
        <strain evidence="4">KCTC 22164</strain>
    </source>
</reference>
<dbReference type="PANTHER" id="PTHR30137">
    <property type="entry name" value="LUCIFERASE-LIKE MONOOXYGENASE"/>
    <property type="match status" value="1"/>
</dbReference>
<dbReference type="GO" id="GO:0016705">
    <property type="term" value="F:oxidoreductase activity, acting on paired donors, with incorporation or reduction of molecular oxygen"/>
    <property type="evidence" value="ECO:0007669"/>
    <property type="project" value="InterPro"/>
</dbReference>
<evidence type="ECO:0000256" key="1">
    <source>
        <dbReference type="ARBA" id="ARBA00007789"/>
    </source>
</evidence>
<evidence type="ECO:0000313" key="4">
    <source>
        <dbReference type="EMBL" id="GGW84279.1"/>
    </source>
</evidence>
<feature type="domain" description="Luciferase-like" evidence="3">
    <location>
        <begin position="18"/>
        <end position="298"/>
    </location>
</feature>
<dbReference type="InterPro" id="IPR036661">
    <property type="entry name" value="Luciferase-like_sf"/>
</dbReference>
<dbReference type="GO" id="GO:0005829">
    <property type="term" value="C:cytosol"/>
    <property type="evidence" value="ECO:0007669"/>
    <property type="project" value="TreeGrafter"/>
</dbReference>
<proteinExistence type="predicted"/>
<dbReference type="InterPro" id="IPR050766">
    <property type="entry name" value="Bact_Lucif_Oxidored"/>
</dbReference>
<evidence type="ECO:0000259" key="3">
    <source>
        <dbReference type="Pfam" id="PF00296"/>
    </source>
</evidence>
<protein>
    <recommendedName>
        <fullName evidence="2">Luciferase-like monooxygenase</fullName>
    </recommendedName>
</protein>
<dbReference type="PANTHER" id="PTHR30137:SF6">
    <property type="entry name" value="LUCIFERASE-LIKE MONOOXYGENASE"/>
    <property type="match status" value="1"/>
</dbReference>
<comment type="similarity">
    <text evidence="1">To bacterial alkanal monooxygenase alpha and beta chains.</text>
</comment>